<evidence type="ECO:0000256" key="1">
    <source>
        <dbReference type="SAM" id="MobiDB-lite"/>
    </source>
</evidence>
<accession>A0A854QC64</accession>
<dbReference type="OrthoDB" id="20835at2759"/>
<feature type="compositionally biased region" description="Low complexity" evidence="1">
    <location>
        <begin position="1"/>
        <end position="16"/>
    </location>
</feature>
<evidence type="ECO:0000313" key="3">
    <source>
        <dbReference type="Proteomes" id="UP000199727"/>
    </source>
</evidence>
<proteinExistence type="predicted"/>
<sequence>MPKKTSATTTSKPVKPAQATSTDIDDIFAKPKISKSKPESVVEPEKKKSKGKSKAISTEEPAAPPASTGNEEKKKKKKVKTVAAFIPDEDEEGDEEEPSSKVETVVDPSTIPVVIPEPPMITRTKKDKVTKRDRKEDEDDEIFRDSRGTGPRRKTEEGFLIYKEAELKIDPEAGGHINSQVSCLYIVPHNRIVPSNNQHAKVLSLYLAKTILLELFKKDWVIACQQHSEQQGQNYVCKMNQRAIASNPPKL</sequence>
<feature type="region of interest" description="Disordered" evidence="1">
    <location>
        <begin position="125"/>
        <end position="153"/>
    </location>
</feature>
<feature type="compositionally biased region" description="Basic and acidic residues" evidence="1">
    <location>
        <begin position="36"/>
        <end position="46"/>
    </location>
</feature>
<dbReference type="AlphaFoldDB" id="A0A854QC64"/>
<feature type="compositionally biased region" description="Acidic residues" evidence="1">
    <location>
        <begin position="87"/>
        <end position="97"/>
    </location>
</feature>
<dbReference type="PANTHER" id="PTHR34066:SF1">
    <property type="entry name" value="DUF1764 FAMILY PROTEIN"/>
    <property type="match status" value="1"/>
</dbReference>
<gene>
    <name evidence="2" type="ORF">C361_04033</name>
</gene>
<evidence type="ECO:0000313" key="2">
    <source>
        <dbReference type="EMBL" id="OXG19972.1"/>
    </source>
</evidence>
<dbReference type="InterPro" id="IPR013885">
    <property type="entry name" value="DUF1764_euk"/>
</dbReference>
<dbReference type="Proteomes" id="UP000199727">
    <property type="component" value="Unassembled WGS sequence"/>
</dbReference>
<dbReference type="Pfam" id="PF08576">
    <property type="entry name" value="DUF1764"/>
    <property type="match status" value="1"/>
</dbReference>
<feature type="region of interest" description="Disordered" evidence="1">
    <location>
        <begin position="1"/>
        <end position="104"/>
    </location>
</feature>
<feature type="compositionally biased region" description="Basic and acidic residues" evidence="1">
    <location>
        <begin position="143"/>
        <end position="153"/>
    </location>
</feature>
<protein>
    <submittedName>
        <fullName evidence="2">Uncharacterized protein</fullName>
    </submittedName>
</protein>
<name>A0A854QC64_CRYNE</name>
<reference evidence="2 3" key="1">
    <citation type="submission" date="2017-06" db="EMBL/GenBank/DDBJ databases">
        <title>Global population genomics of the pathogenic fungus Cryptococcus neoformans var. grubii.</title>
        <authorList>
            <person name="Cuomo C."/>
            <person name="Litvintseva A."/>
            <person name="Chen Y."/>
            <person name="Young S."/>
            <person name="Zeng Q."/>
            <person name="Chapman S."/>
            <person name="Gujja S."/>
            <person name="Saif S."/>
            <person name="Birren B."/>
        </authorList>
    </citation>
    <scope>NUCLEOTIDE SEQUENCE [LARGE SCALE GENOMIC DNA]</scope>
    <source>
        <strain evidence="2 3">Tu259-1</strain>
    </source>
</reference>
<comment type="caution">
    <text evidence="2">The sequence shown here is derived from an EMBL/GenBank/DDBJ whole genome shotgun (WGS) entry which is preliminary data.</text>
</comment>
<organism evidence="2 3">
    <name type="scientific">Cryptococcus neoformans Tu259-1</name>
    <dbReference type="NCBI Taxonomy" id="1230072"/>
    <lineage>
        <taxon>Eukaryota</taxon>
        <taxon>Fungi</taxon>
        <taxon>Dikarya</taxon>
        <taxon>Basidiomycota</taxon>
        <taxon>Agaricomycotina</taxon>
        <taxon>Tremellomycetes</taxon>
        <taxon>Tremellales</taxon>
        <taxon>Cryptococcaceae</taxon>
        <taxon>Cryptococcus</taxon>
        <taxon>Cryptococcus neoformans species complex</taxon>
    </lineage>
</organism>
<dbReference type="PANTHER" id="PTHR34066">
    <property type="entry name" value="GROWTH FACTOR 2"/>
    <property type="match status" value="1"/>
</dbReference>
<dbReference type="EMBL" id="AMKT01000049">
    <property type="protein sequence ID" value="OXG19972.1"/>
    <property type="molecule type" value="Genomic_DNA"/>
</dbReference>